<evidence type="ECO:0000256" key="3">
    <source>
        <dbReference type="ARBA" id="ARBA00022536"/>
    </source>
</evidence>
<dbReference type="PROSITE" id="PS01180">
    <property type="entry name" value="CUB"/>
    <property type="match status" value="1"/>
</dbReference>
<dbReference type="Gene3D" id="2.60.120.290">
    <property type="entry name" value="Spermadhesin, CUB domain"/>
    <property type="match status" value="1"/>
</dbReference>
<dbReference type="GO" id="GO:0008270">
    <property type="term" value="F:zinc ion binding"/>
    <property type="evidence" value="ECO:0007669"/>
    <property type="project" value="UniProtKB-UniRule"/>
</dbReference>
<dbReference type="InterPro" id="IPR000742">
    <property type="entry name" value="EGF"/>
</dbReference>
<dbReference type="Pfam" id="PF01400">
    <property type="entry name" value="Astacin"/>
    <property type="match status" value="1"/>
</dbReference>
<dbReference type="PRINTS" id="PR00480">
    <property type="entry name" value="ASTACIN"/>
</dbReference>
<keyword evidence="3" id="KW-0245">EGF-like domain</keyword>
<keyword evidence="19" id="KW-1185">Reference proteome</keyword>
<dbReference type="CTD" id="36382992"/>
<comment type="caution">
    <text evidence="13">Lacks conserved residue(s) required for the propagation of feature annotation.</text>
</comment>
<dbReference type="GO" id="GO:0018996">
    <property type="term" value="P:molting cycle, collagen and cuticulin-based cuticle"/>
    <property type="evidence" value="ECO:0007669"/>
    <property type="project" value="InterPro"/>
</dbReference>
<dbReference type="AlphaFoldDB" id="A0A090LLC4"/>
<dbReference type="CDD" id="cd04280">
    <property type="entry name" value="ZnMc_astacin_like"/>
    <property type="match status" value="1"/>
</dbReference>
<protein>
    <recommendedName>
        <fullName evidence="12">Zinc metalloproteinase</fullName>
    </recommendedName>
</protein>
<dbReference type="InterPro" id="IPR024079">
    <property type="entry name" value="MetalloPept_cat_dom_sf"/>
</dbReference>
<evidence type="ECO:0000256" key="7">
    <source>
        <dbReference type="ARBA" id="ARBA00022801"/>
    </source>
</evidence>
<gene>
    <name evidence="18 20 21" type="ORF">SRAE_2000523900</name>
</gene>
<feature type="binding site" evidence="14">
    <location>
        <position position="226"/>
    </location>
    <ligand>
        <name>Zn(2+)</name>
        <dbReference type="ChEBI" id="CHEBI:29105"/>
        <note>catalytic</note>
    </ligand>
</feature>
<comment type="cofactor">
    <cofactor evidence="14 15">
        <name>Zn(2+)</name>
        <dbReference type="ChEBI" id="CHEBI:29105"/>
    </cofactor>
    <text evidence="14 15">Binds 1 zinc ion per subunit.</text>
</comment>
<dbReference type="InterPro" id="IPR034035">
    <property type="entry name" value="Astacin-like_dom"/>
</dbReference>
<evidence type="ECO:0000256" key="2">
    <source>
        <dbReference type="ARBA" id="ARBA00022525"/>
    </source>
</evidence>
<dbReference type="Gene3D" id="3.40.390.10">
    <property type="entry name" value="Collagenase (Catalytic Domain)"/>
    <property type="match status" value="1"/>
</dbReference>
<dbReference type="PROSITE" id="PS01186">
    <property type="entry name" value="EGF_2"/>
    <property type="match status" value="1"/>
</dbReference>
<organism evidence="18">
    <name type="scientific">Strongyloides ratti</name>
    <name type="common">Parasitic roundworm</name>
    <dbReference type="NCBI Taxonomy" id="34506"/>
    <lineage>
        <taxon>Eukaryota</taxon>
        <taxon>Metazoa</taxon>
        <taxon>Ecdysozoa</taxon>
        <taxon>Nematoda</taxon>
        <taxon>Chromadorea</taxon>
        <taxon>Rhabditida</taxon>
        <taxon>Tylenchina</taxon>
        <taxon>Panagrolaimomorpha</taxon>
        <taxon>Strongyloidoidea</taxon>
        <taxon>Strongyloididae</taxon>
        <taxon>Strongyloides</taxon>
    </lineage>
</organism>
<keyword evidence="7 14" id="KW-0378">Hydrolase</keyword>
<evidence type="ECO:0000256" key="15">
    <source>
        <dbReference type="RuleBase" id="RU361183"/>
    </source>
</evidence>
<sequence length="484" mass="55812">MIEKFILFNAFFTVFKILYLINGNTLDYFTNAEHTARAMRVMADMHRRLRRQSAIRMPNAVNQKKPFDPKLMWKKAVMKVRIINVMKNPSLYQGDVMLTKQQALHLVEKTRQHLAKKGIRYPIFSFANSTRIKRKVAGGNFHKWSMPIHYFIEQGVNVNNVEMGLRDLQMRTCLRFKRVGHPIPGSPGLHYFFGQGCVSYIGKIDNTKFQQISLGSDCNSVSIAQHETLHAMGLFHEQSRIDRDKYIYIVTQNIIPKHLHNFDIVDKDDSNSYGLPYDYTSIMHYPINLFGINDQQTTSPKDKTYTFSIGTQEQPTFIDTQTVNIHYCSNICRQKIFCDNWGYQDPNDCSKCICPPGFSGRDCGWIGVSPPECGQTIFEATNKVQGINVNGRKKCYFMITSPEGTKIAYKITEHIISPFYLDSCTYQNSVEIKFWEDKSVSGARYCKTAMNLPLISHYHQLIVIYRSNETTNYAVIAFKAVTKF</sequence>
<accession>A0A090LLC4</accession>
<keyword evidence="4 14" id="KW-0645">Protease</keyword>
<comment type="subcellular location">
    <subcellularLocation>
        <location evidence="1 12">Secreted</location>
    </subcellularLocation>
</comment>
<feature type="active site" evidence="14">
    <location>
        <position position="227"/>
    </location>
</feature>
<dbReference type="InterPro" id="IPR000859">
    <property type="entry name" value="CUB_dom"/>
</dbReference>
<evidence type="ECO:0000259" key="16">
    <source>
        <dbReference type="PROSITE" id="PS01180"/>
    </source>
</evidence>
<evidence type="ECO:0000256" key="14">
    <source>
        <dbReference type="PROSITE-ProRule" id="PRU01211"/>
    </source>
</evidence>
<name>A0A090LLC4_STRRB</name>
<evidence type="ECO:0000313" key="20">
    <source>
        <dbReference type="WBParaSite" id="SRAE_2000523900.1"/>
    </source>
</evidence>
<dbReference type="GO" id="GO:0005576">
    <property type="term" value="C:extracellular region"/>
    <property type="evidence" value="ECO:0007669"/>
    <property type="project" value="UniProtKB-SubCell"/>
</dbReference>
<dbReference type="PROSITE" id="PS00022">
    <property type="entry name" value="EGF_1"/>
    <property type="match status" value="1"/>
</dbReference>
<evidence type="ECO:0000259" key="17">
    <source>
        <dbReference type="PROSITE" id="PS51864"/>
    </source>
</evidence>
<dbReference type="PROSITE" id="PS51864">
    <property type="entry name" value="ASTACIN"/>
    <property type="match status" value="1"/>
</dbReference>
<keyword evidence="10 14" id="KW-1015">Disulfide bond</keyword>
<evidence type="ECO:0000256" key="11">
    <source>
        <dbReference type="ARBA" id="ARBA00023180"/>
    </source>
</evidence>
<feature type="domain" description="CUB" evidence="16">
    <location>
        <begin position="373"/>
        <end position="484"/>
    </location>
</feature>
<feature type="disulfide bond" evidence="14">
    <location>
        <begin position="173"/>
        <end position="328"/>
    </location>
</feature>
<reference evidence="18 19" key="1">
    <citation type="submission" date="2014-09" db="EMBL/GenBank/DDBJ databases">
        <authorList>
            <person name="Martin A.A."/>
        </authorList>
    </citation>
    <scope>NUCLEOTIDE SEQUENCE</scope>
    <source>
        <strain evidence="19">ED321</strain>
        <strain evidence="18">ED321 Heterogonic</strain>
    </source>
</reference>
<dbReference type="GeneID" id="36382992"/>
<dbReference type="GO" id="GO:0006508">
    <property type="term" value="P:proteolysis"/>
    <property type="evidence" value="ECO:0007669"/>
    <property type="project" value="UniProtKB-KW"/>
</dbReference>
<proteinExistence type="predicted"/>
<dbReference type="SUPFAM" id="SSF49854">
    <property type="entry name" value="Spermadhesin, CUB domain"/>
    <property type="match status" value="1"/>
</dbReference>
<dbReference type="PIRSF" id="PIRSF036365">
    <property type="entry name" value="Astacin_nematoda"/>
    <property type="match status" value="1"/>
</dbReference>
<evidence type="ECO:0000256" key="13">
    <source>
        <dbReference type="PROSITE-ProRule" id="PRU00059"/>
    </source>
</evidence>
<dbReference type="InterPro" id="IPR035914">
    <property type="entry name" value="Sperma_CUB_dom_sf"/>
</dbReference>
<dbReference type="RefSeq" id="XP_024509811.1">
    <property type="nucleotide sequence ID" value="XM_024644230.1"/>
</dbReference>
<dbReference type="SUPFAM" id="SSF55486">
    <property type="entry name" value="Metalloproteases ('zincins'), catalytic domain"/>
    <property type="match status" value="1"/>
</dbReference>
<feature type="domain" description="Peptidase M12A" evidence="17">
    <location>
        <begin position="134"/>
        <end position="329"/>
    </location>
</feature>
<dbReference type="PANTHER" id="PTHR10127:SF877">
    <property type="entry name" value="ZINC METALLOPROTEINASE NAS-34"/>
    <property type="match status" value="1"/>
</dbReference>
<keyword evidence="5 14" id="KW-0479">Metal-binding</keyword>
<keyword evidence="11" id="KW-0325">Glycoprotein</keyword>
<evidence type="ECO:0000256" key="10">
    <source>
        <dbReference type="ARBA" id="ARBA00023157"/>
    </source>
</evidence>
<feature type="binding site" evidence="14">
    <location>
        <position position="236"/>
    </location>
    <ligand>
        <name>Zn(2+)</name>
        <dbReference type="ChEBI" id="CHEBI:29105"/>
        <note>catalytic</note>
    </ligand>
</feature>
<dbReference type="WBParaSite" id="SRAE_2000523900.1">
    <property type="protein sequence ID" value="SRAE_2000523900.1"/>
    <property type="gene ID" value="WBGene00265499"/>
</dbReference>
<dbReference type="Proteomes" id="UP000035682">
    <property type="component" value="Unplaced"/>
</dbReference>
<dbReference type="EMBL" id="LN609529">
    <property type="protein sequence ID" value="CEF70614.1"/>
    <property type="molecule type" value="Genomic_DNA"/>
</dbReference>
<keyword evidence="9 14" id="KW-0482">Metalloprotease</keyword>
<reference evidence="20" key="2">
    <citation type="submission" date="2020-12" db="UniProtKB">
        <authorList>
            <consortium name="WormBaseParasite"/>
        </authorList>
    </citation>
    <scope>IDENTIFICATION</scope>
</reference>
<keyword evidence="2 12" id="KW-0964">Secreted</keyword>
<evidence type="ECO:0000256" key="1">
    <source>
        <dbReference type="ARBA" id="ARBA00004613"/>
    </source>
</evidence>
<keyword evidence="6" id="KW-0732">Signal</keyword>
<dbReference type="GO" id="GO:0004222">
    <property type="term" value="F:metalloendopeptidase activity"/>
    <property type="evidence" value="ECO:0007669"/>
    <property type="project" value="UniProtKB-UniRule"/>
</dbReference>
<feature type="binding site" evidence="14">
    <location>
        <position position="230"/>
    </location>
    <ligand>
        <name>Zn(2+)</name>
        <dbReference type="ChEBI" id="CHEBI:29105"/>
        <note>catalytic</note>
    </ligand>
</feature>
<dbReference type="SMART" id="SM00235">
    <property type="entry name" value="ZnMc"/>
    <property type="match status" value="1"/>
</dbReference>
<evidence type="ECO:0000256" key="12">
    <source>
        <dbReference type="PIRNR" id="PIRNR036365"/>
    </source>
</evidence>
<keyword evidence="8 14" id="KW-0862">Zinc</keyword>
<evidence type="ECO:0000256" key="4">
    <source>
        <dbReference type="ARBA" id="ARBA00022670"/>
    </source>
</evidence>
<dbReference type="InterPro" id="IPR001506">
    <property type="entry name" value="Peptidase_M12A"/>
</dbReference>
<evidence type="ECO:0000313" key="19">
    <source>
        <dbReference type="Proteomes" id="UP000035682"/>
    </source>
</evidence>
<evidence type="ECO:0000313" key="18">
    <source>
        <dbReference type="EMBL" id="CEF70614.1"/>
    </source>
</evidence>
<dbReference type="WormBase" id="SRAE_2000523900">
    <property type="protein sequence ID" value="SRP09241"/>
    <property type="gene ID" value="WBGene00265499"/>
</dbReference>
<evidence type="ECO:0000256" key="6">
    <source>
        <dbReference type="ARBA" id="ARBA00022729"/>
    </source>
</evidence>
<dbReference type="PANTHER" id="PTHR10127">
    <property type="entry name" value="DISCOIDIN, CUB, EGF, LAMININ , AND ZINC METALLOPROTEASE DOMAIN CONTAINING"/>
    <property type="match status" value="1"/>
</dbReference>
<evidence type="ECO:0000256" key="8">
    <source>
        <dbReference type="ARBA" id="ARBA00022833"/>
    </source>
</evidence>
<evidence type="ECO:0000256" key="9">
    <source>
        <dbReference type="ARBA" id="ARBA00023049"/>
    </source>
</evidence>
<evidence type="ECO:0000256" key="5">
    <source>
        <dbReference type="ARBA" id="ARBA00022723"/>
    </source>
</evidence>
<dbReference type="InterPro" id="IPR017050">
    <property type="entry name" value="Metallopeptidase_nem"/>
</dbReference>
<dbReference type="OMA" id="QTIWENG"/>
<dbReference type="InterPro" id="IPR006026">
    <property type="entry name" value="Peptidase_Metallo"/>
</dbReference>
<evidence type="ECO:0000313" key="21">
    <source>
        <dbReference type="WormBase" id="SRAE_2000523900"/>
    </source>
</evidence>
<dbReference type="OrthoDB" id="5913174at2759"/>